<dbReference type="Pfam" id="PF01991">
    <property type="entry name" value="vATP-synt_E"/>
    <property type="match status" value="1"/>
</dbReference>
<organism evidence="6 7">
    <name type="scientific">Victivallis vadensis</name>
    <dbReference type="NCBI Taxonomy" id="172901"/>
    <lineage>
        <taxon>Bacteria</taxon>
        <taxon>Pseudomonadati</taxon>
        <taxon>Lentisphaerota</taxon>
        <taxon>Lentisphaeria</taxon>
        <taxon>Victivallales</taxon>
        <taxon>Victivallaceae</taxon>
        <taxon>Victivallis</taxon>
    </lineage>
</organism>
<dbReference type="GO" id="GO:0046961">
    <property type="term" value="F:proton-transporting ATPase activity, rotational mechanism"/>
    <property type="evidence" value="ECO:0007669"/>
    <property type="project" value="InterPro"/>
</dbReference>
<dbReference type="SUPFAM" id="SSF160527">
    <property type="entry name" value="V-type ATPase subunit E-like"/>
    <property type="match status" value="1"/>
</dbReference>
<evidence type="ECO:0000313" key="6">
    <source>
        <dbReference type="EMBL" id="PVY44502.1"/>
    </source>
</evidence>
<evidence type="ECO:0000256" key="1">
    <source>
        <dbReference type="ARBA" id="ARBA00005901"/>
    </source>
</evidence>
<protein>
    <recommendedName>
        <fullName evidence="2">V-type ATP synthase subunit E</fullName>
    </recommendedName>
</protein>
<dbReference type="Gene3D" id="3.30.2320.30">
    <property type="entry name" value="ATP synthase, E subunit, C-terminal"/>
    <property type="match status" value="1"/>
</dbReference>
<dbReference type="InterPro" id="IPR002842">
    <property type="entry name" value="ATPase_V1_Esu"/>
</dbReference>
<keyword evidence="5" id="KW-0175">Coiled coil</keyword>
<dbReference type="InterPro" id="IPR038495">
    <property type="entry name" value="ATPase_E_C"/>
</dbReference>
<proteinExistence type="inferred from homology"/>
<name>A0A2U1B7C6_9BACT</name>
<evidence type="ECO:0000256" key="5">
    <source>
        <dbReference type="SAM" id="Coils"/>
    </source>
</evidence>
<sequence>MSEELQNLLDKFHEVGVKKTEAECAELVAAARKEAQAIRDQAKADAAAAVKAAEEQAAALEARAESAIRQAARDIILELQGELTRRITRAVSGAADQALSPEFMASLIRELAAKFAADPNASVSILTTVKDAPALEKALQGALLNSFRTAPKVLGDPEIKGGCEVSFKDGQVYFDFTGEAVTELVADFIGPRLAKLLEGDR</sequence>
<evidence type="ECO:0000256" key="4">
    <source>
        <dbReference type="ARBA" id="ARBA00023065"/>
    </source>
</evidence>
<dbReference type="RefSeq" id="WP_165832831.1">
    <property type="nucleotide sequence ID" value="NZ_CABMMC010000114.1"/>
</dbReference>
<comment type="caution">
    <text evidence="6">The sequence shown here is derived from an EMBL/GenBank/DDBJ whole genome shotgun (WGS) entry which is preliminary data.</text>
</comment>
<gene>
    <name evidence="6" type="ORF">C8D82_10619</name>
</gene>
<keyword evidence="7" id="KW-1185">Reference proteome</keyword>
<evidence type="ECO:0000313" key="7">
    <source>
        <dbReference type="Proteomes" id="UP000245959"/>
    </source>
</evidence>
<keyword evidence="3" id="KW-0813">Transport</keyword>
<dbReference type="Proteomes" id="UP000245959">
    <property type="component" value="Unassembled WGS sequence"/>
</dbReference>
<comment type="similarity">
    <text evidence="1">Belongs to the V-ATPase E subunit family.</text>
</comment>
<reference evidence="6 7" key="1">
    <citation type="submission" date="2018-04" db="EMBL/GenBank/DDBJ databases">
        <title>Genomic Encyclopedia of Type Strains, Phase IV (KMG-IV): sequencing the most valuable type-strain genomes for metagenomic binning, comparative biology and taxonomic classification.</title>
        <authorList>
            <person name="Goeker M."/>
        </authorList>
    </citation>
    <scope>NUCLEOTIDE SEQUENCE [LARGE SCALE GENOMIC DNA]</scope>
    <source>
        <strain evidence="6 7">DSM 14823</strain>
    </source>
</reference>
<accession>A0A2U1B7C6</accession>
<keyword evidence="4" id="KW-0406">Ion transport</keyword>
<dbReference type="GO" id="GO:0033178">
    <property type="term" value="C:proton-transporting two-sector ATPase complex, catalytic domain"/>
    <property type="evidence" value="ECO:0007669"/>
    <property type="project" value="InterPro"/>
</dbReference>
<dbReference type="EMBL" id="QEKH01000006">
    <property type="protein sequence ID" value="PVY44502.1"/>
    <property type="molecule type" value="Genomic_DNA"/>
</dbReference>
<evidence type="ECO:0000256" key="3">
    <source>
        <dbReference type="ARBA" id="ARBA00022448"/>
    </source>
</evidence>
<feature type="coiled-coil region" evidence="5">
    <location>
        <begin position="43"/>
        <end position="70"/>
    </location>
</feature>
<evidence type="ECO:0000256" key="2">
    <source>
        <dbReference type="ARBA" id="ARBA00020756"/>
    </source>
</evidence>
<dbReference type="AlphaFoldDB" id="A0A2U1B7C6"/>
<dbReference type="GeneID" id="78294456"/>